<evidence type="ECO:0000256" key="1">
    <source>
        <dbReference type="ARBA" id="ARBA00004370"/>
    </source>
</evidence>
<evidence type="ECO:0000256" key="11">
    <source>
        <dbReference type="SAM" id="MobiDB-lite"/>
    </source>
</evidence>
<evidence type="ECO:0000256" key="10">
    <source>
        <dbReference type="SAM" id="Coils"/>
    </source>
</evidence>
<dbReference type="Pfam" id="PF03765">
    <property type="entry name" value="CRAL_TRIO_N"/>
    <property type="match status" value="1"/>
</dbReference>
<dbReference type="InterPro" id="IPR036865">
    <property type="entry name" value="CRAL-TRIO_dom_sf"/>
</dbReference>
<dbReference type="Pfam" id="PF25099">
    <property type="entry name" value="GOLD_PATL1_C"/>
    <property type="match status" value="1"/>
</dbReference>
<dbReference type="GO" id="GO:0016020">
    <property type="term" value="C:membrane"/>
    <property type="evidence" value="ECO:0007669"/>
    <property type="project" value="UniProtKB-SubCell"/>
</dbReference>
<dbReference type="PANTHER" id="PTHR45932:SF17">
    <property type="entry name" value="CELLULAR RETINALDEHYDE-BINDING_TRIPLE FUNCTION DOMAIN-CONTAINING PROTEIN"/>
    <property type="match status" value="1"/>
</dbReference>
<dbReference type="InterPro" id="IPR044834">
    <property type="entry name" value="PATL"/>
</dbReference>
<dbReference type="Gene3D" id="2.60.120.680">
    <property type="entry name" value="GOLD domain"/>
    <property type="match status" value="1"/>
</dbReference>
<evidence type="ECO:0000256" key="7">
    <source>
        <dbReference type="ARBA" id="ARBA00023121"/>
    </source>
</evidence>
<organism evidence="14 15">
    <name type="scientific">Musa troglodytarum</name>
    <name type="common">fe'i banana</name>
    <dbReference type="NCBI Taxonomy" id="320322"/>
    <lineage>
        <taxon>Eukaryota</taxon>
        <taxon>Viridiplantae</taxon>
        <taxon>Streptophyta</taxon>
        <taxon>Embryophyta</taxon>
        <taxon>Tracheophyta</taxon>
        <taxon>Spermatophyta</taxon>
        <taxon>Magnoliopsida</taxon>
        <taxon>Liliopsida</taxon>
        <taxon>Zingiberales</taxon>
        <taxon>Musaceae</taxon>
        <taxon>Musa</taxon>
    </lineage>
</organism>
<evidence type="ECO:0000313" key="15">
    <source>
        <dbReference type="Proteomes" id="UP001055439"/>
    </source>
</evidence>
<dbReference type="Pfam" id="PF00650">
    <property type="entry name" value="CRAL_TRIO"/>
    <property type="match status" value="1"/>
</dbReference>
<feature type="region of interest" description="Disordered" evidence="11">
    <location>
        <begin position="306"/>
        <end position="345"/>
    </location>
</feature>
<comment type="subcellular location">
    <subcellularLocation>
        <location evidence="2">Cytoplasm</location>
    </subcellularLocation>
    <subcellularLocation>
        <location evidence="1">Membrane</location>
    </subcellularLocation>
</comment>
<dbReference type="InterPro" id="IPR009038">
    <property type="entry name" value="GOLD_dom"/>
</dbReference>
<dbReference type="InterPro" id="IPR036598">
    <property type="entry name" value="GOLD_dom_sf"/>
</dbReference>
<dbReference type="AlphaFoldDB" id="A0A9E7JP62"/>
<feature type="compositionally biased region" description="Low complexity" evidence="11">
    <location>
        <begin position="226"/>
        <end position="242"/>
    </location>
</feature>
<keyword evidence="9" id="KW-0131">Cell cycle</keyword>
<feature type="region of interest" description="Disordered" evidence="11">
    <location>
        <begin position="117"/>
        <end position="290"/>
    </location>
</feature>
<dbReference type="EMBL" id="CP097504">
    <property type="protein sequence ID" value="URD88667.1"/>
    <property type="molecule type" value="Genomic_DNA"/>
</dbReference>
<dbReference type="Proteomes" id="UP001055439">
    <property type="component" value="Chromosome 2"/>
</dbReference>
<feature type="compositionally biased region" description="Basic and acidic residues" evidence="11">
    <location>
        <begin position="324"/>
        <end position="333"/>
    </location>
</feature>
<dbReference type="GO" id="GO:0051301">
    <property type="term" value="P:cell division"/>
    <property type="evidence" value="ECO:0007669"/>
    <property type="project" value="UniProtKB-KW"/>
</dbReference>
<evidence type="ECO:0000256" key="9">
    <source>
        <dbReference type="ARBA" id="ARBA00023306"/>
    </source>
</evidence>
<dbReference type="GO" id="GO:0005737">
    <property type="term" value="C:cytoplasm"/>
    <property type="evidence" value="ECO:0007669"/>
    <property type="project" value="UniProtKB-SubCell"/>
</dbReference>
<keyword evidence="4" id="KW-0813">Transport</keyword>
<dbReference type="PROSITE" id="PS50866">
    <property type="entry name" value="GOLD"/>
    <property type="match status" value="1"/>
</dbReference>
<evidence type="ECO:0000256" key="8">
    <source>
        <dbReference type="ARBA" id="ARBA00023136"/>
    </source>
</evidence>
<feature type="compositionally biased region" description="Pro residues" evidence="11">
    <location>
        <begin position="125"/>
        <end position="137"/>
    </location>
</feature>
<feature type="compositionally biased region" description="Basic and acidic residues" evidence="11">
    <location>
        <begin position="148"/>
        <end position="159"/>
    </location>
</feature>
<dbReference type="PRINTS" id="PR00180">
    <property type="entry name" value="CRETINALDHBP"/>
</dbReference>
<dbReference type="InterPro" id="IPR001251">
    <property type="entry name" value="CRAL-TRIO_dom"/>
</dbReference>
<keyword evidence="5" id="KW-0963">Cytoplasm</keyword>
<evidence type="ECO:0000256" key="6">
    <source>
        <dbReference type="ARBA" id="ARBA00022618"/>
    </source>
</evidence>
<feature type="compositionally biased region" description="Basic and acidic residues" evidence="11">
    <location>
        <begin position="212"/>
        <end position="225"/>
    </location>
</feature>
<feature type="coiled-coil region" evidence="10">
    <location>
        <begin position="55"/>
        <end position="85"/>
    </location>
</feature>
<reference evidence="14" key="1">
    <citation type="submission" date="2022-05" db="EMBL/GenBank/DDBJ databases">
        <title>The Musa troglodytarum L. genome provides insights into the mechanism of non-climacteric behaviour and enrichment of carotenoids.</title>
        <authorList>
            <person name="Wang J."/>
        </authorList>
    </citation>
    <scope>NUCLEOTIDE SEQUENCE</scope>
    <source>
        <tissue evidence="14">Leaf</tissue>
    </source>
</reference>
<feature type="domain" description="CRAL-TRIO" evidence="12">
    <location>
        <begin position="401"/>
        <end position="573"/>
    </location>
</feature>
<dbReference type="SMART" id="SM01100">
    <property type="entry name" value="CRAL_TRIO_N"/>
    <property type="match status" value="1"/>
</dbReference>
<dbReference type="Gene3D" id="3.40.525.10">
    <property type="entry name" value="CRAL-TRIO lipid binding domain"/>
    <property type="match status" value="1"/>
</dbReference>
<gene>
    <name evidence="14" type="ORF">MUK42_27348</name>
</gene>
<dbReference type="OrthoDB" id="75724at2759"/>
<evidence type="ECO:0000313" key="14">
    <source>
        <dbReference type="EMBL" id="URD88667.1"/>
    </source>
</evidence>
<dbReference type="InterPro" id="IPR056794">
    <property type="entry name" value="PATL1-6_C_GOLD"/>
</dbReference>
<dbReference type="SUPFAM" id="SSF46938">
    <property type="entry name" value="CRAL/TRIO N-terminal domain"/>
    <property type="match status" value="1"/>
</dbReference>
<proteinExistence type="inferred from homology"/>
<dbReference type="SUPFAM" id="SSF52087">
    <property type="entry name" value="CRAL/TRIO domain"/>
    <property type="match status" value="1"/>
</dbReference>
<keyword evidence="6" id="KW-0132">Cell division</keyword>
<keyword evidence="8" id="KW-0472">Membrane</keyword>
<evidence type="ECO:0000256" key="5">
    <source>
        <dbReference type="ARBA" id="ARBA00022490"/>
    </source>
</evidence>
<evidence type="ECO:0000256" key="2">
    <source>
        <dbReference type="ARBA" id="ARBA00004496"/>
    </source>
</evidence>
<protein>
    <recommendedName>
        <fullName evidence="16">Patellin-3</fullName>
    </recommendedName>
</protein>
<dbReference type="SMART" id="SM00516">
    <property type="entry name" value="SEC14"/>
    <property type="match status" value="1"/>
</dbReference>
<feature type="compositionally biased region" description="Low complexity" evidence="11">
    <location>
        <begin position="138"/>
        <end position="147"/>
    </location>
</feature>
<sequence length="687" mass="74385">MAEESKTEAPEAAPAEEVVVAEVAAAEKEVVDAPPPAPEPAPEVQKPTKNPALEVALAAEAAAEAEEKKAAAQEAEAAAKAATILQAVSFKEESNLASALDDPEKKALEELKQLVQAALANNEFSPPPPPPPPPPAPAAAAPTSAEEPPFKVEEAKAVEESATTPVEEPQKAVAEEAKAEAEPAGTPVEEPQKIVAEEAKAEAEPAATPVEEPQKAVAEEAKAEAEPAATPVEEPQKAVAMEAKAEEEPAAAPIEEPQKTMAEDSAPPAKEEEAEKPAPASPTAEKAVVVDDDGAKTVEAIEETVVPVATPPPAETEAPAAEAPKAETEEEKSCAPPTEPTPPAPEEVFIWGVPLLGDERSDTVLLKFLRARDFKVKEAMAMLKNAVLWRKEFGIEALLEEDLGVLEMEKVVFMHGVDKEGHPVCYNVYGEFQNKELYAAAFADEEKRKRFLRWRIQYLEKGIRNLLDFKPEGVSTMVQVTDLKNSIGLAKKELRQALDLLQDNYPEFAAKQVFINVPWWYLAFNRMISPFFTQRTKSKFVFAGPSKSAETLFKYIAPEQVPVQFGGLSKENDTDFSTIDAVIETTIKPSTKQAIEIPVTESCILVWELRVLGWDVNYGAEFVPSAEDGYTVIVQKSRKMVVTDEPVVKDSFKIGEAGKVVLTVDNTTSKKKKLLYRCKTKSSSDSI</sequence>
<dbReference type="PANTHER" id="PTHR45932">
    <property type="entry name" value="PATELLIN-1"/>
    <property type="match status" value="1"/>
</dbReference>
<keyword evidence="15" id="KW-1185">Reference proteome</keyword>
<dbReference type="InterPro" id="IPR011074">
    <property type="entry name" value="CRAL/TRIO_N_dom"/>
</dbReference>
<evidence type="ECO:0000256" key="3">
    <source>
        <dbReference type="ARBA" id="ARBA00007155"/>
    </source>
</evidence>
<keyword evidence="10" id="KW-0175">Coiled coil</keyword>
<dbReference type="CDD" id="cd00170">
    <property type="entry name" value="SEC14"/>
    <property type="match status" value="1"/>
</dbReference>
<dbReference type="SUPFAM" id="SSF101576">
    <property type="entry name" value="Supernatant protein factor (SPF), C-terminal domain"/>
    <property type="match status" value="1"/>
</dbReference>
<name>A0A9E7JP62_9LILI</name>
<dbReference type="PROSITE" id="PS50191">
    <property type="entry name" value="CRAL_TRIO"/>
    <property type="match status" value="1"/>
</dbReference>
<feature type="domain" description="GOLD" evidence="13">
    <location>
        <begin position="580"/>
        <end position="680"/>
    </location>
</feature>
<accession>A0A9E7JP62</accession>
<keyword evidence="7" id="KW-0446">Lipid-binding</keyword>
<dbReference type="InterPro" id="IPR036273">
    <property type="entry name" value="CRAL/TRIO_N_dom_sf"/>
</dbReference>
<feature type="compositionally biased region" description="Basic and acidic residues" evidence="11">
    <location>
        <begin position="168"/>
        <end position="181"/>
    </location>
</feature>
<feature type="compositionally biased region" description="Basic and acidic residues" evidence="11">
    <location>
        <begin position="190"/>
        <end position="203"/>
    </location>
</feature>
<evidence type="ECO:0000259" key="12">
    <source>
        <dbReference type="PROSITE" id="PS50191"/>
    </source>
</evidence>
<dbReference type="GO" id="GO:0008289">
    <property type="term" value="F:lipid binding"/>
    <property type="evidence" value="ECO:0007669"/>
    <property type="project" value="UniProtKB-KW"/>
</dbReference>
<comment type="similarity">
    <text evidence="3">Belongs to the patellin family.</text>
</comment>
<evidence type="ECO:0000256" key="4">
    <source>
        <dbReference type="ARBA" id="ARBA00022448"/>
    </source>
</evidence>
<feature type="region of interest" description="Disordered" evidence="11">
    <location>
        <begin position="23"/>
        <end position="51"/>
    </location>
</feature>
<evidence type="ECO:0008006" key="16">
    <source>
        <dbReference type="Google" id="ProtNLM"/>
    </source>
</evidence>
<evidence type="ECO:0000259" key="13">
    <source>
        <dbReference type="PROSITE" id="PS50866"/>
    </source>
</evidence>
<feature type="compositionally biased region" description="Low complexity" evidence="11">
    <location>
        <begin position="277"/>
        <end position="287"/>
    </location>
</feature>